<keyword evidence="4" id="KW-0249">Electron transport</keyword>
<dbReference type="Proteomes" id="UP000325161">
    <property type="component" value="Chromosome"/>
</dbReference>
<dbReference type="InterPro" id="IPR008168">
    <property type="entry name" value="Cyt_C_IC"/>
</dbReference>
<dbReference type="PROSITE" id="PS51007">
    <property type="entry name" value="CYTC"/>
    <property type="match status" value="2"/>
</dbReference>
<dbReference type="GO" id="GO:0005506">
    <property type="term" value="F:iron ion binding"/>
    <property type="evidence" value="ECO:0007669"/>
    <property type="project" value="InterPro"/>
</dbReference>
<sequence>MKRVLSRLLISSAMMSGAVAGLALGVFASPAFAADAPPSMPKADPAKGEQLFTNGDAARNIVSCASCHGPGGNSAGAANPKLAGQHADYLAKELHNFKSKDGKARPERVSPVMNAQAQPLTEEEIRNISAYLSMQTIKPAFAKNKETVELGQKIYRGGIAAKNVPACAACHSPNGAGLPSQYPRIGGQYPEYTQLQLEHFRSGERNNNPAMTAIAARMSDKEIQAVADYIAGLR</sequence>
<name>A0A5C0B5V4_9BURK</name>
<feature type="domain" description="Cytochrome c" evidence="8">
    <location>
        <begin position="43"/>
        <end position="136"/>
    </location>
</feature>
<dbReference type="InterPro" id="IPR036909">
    <property type="entry name" value="Cyt_c-like_dom_sf"/>
</dbReference>
<dbReference type="EMBL" id="CP043046">
    <property type="protein sequence ID" value="QEI08720.1"/>
    <property type="molecule type" value="Genomic_DNA"/>
</dbReference>
<dbReference type="Gene3D" id="1.10.760.10">
    <property type="entry name" value="Cytochrome c-like domain"/>
    <property type="match status" value="2"/>
</dbReference>
<proteinExistence type="predicted"/>
<dbReference type="InterPro" id="IPR009056">
    <property type="entry name" value="Cyt_c-like_dom"/>
</dbReference>
<evidence type="ECO:0000256" key="5">
    <source>
        <dbReference type="ARBA" id="ARBA00023004"/>
    </source>
</evidence>
<protein>
    <submittedName>
        <fullName evidence="9">Cytochrome c4</fullName>
    </submittedName>
</protein>
<dbReference type="InterPro" id="IPR050597">
    <property type="entry name" value="Cytochrome_c_Oxidase_Subunit"/>
</dbReference>
<gene>
    <name evidence="9" type="ORF">FXN63_24880</name>
</gene>
<dbReference type="KEGG" id="pacr:FXN63_24880"/>
<feature type="domain" description="Cytochrome c" evidence="8">
    <location>
        <begin position="146"/>
        <end position="234"/>
    </location>
</feature>
<evidence type="ECO:0000256" key="6">
    <source>
        <dbReference type="PROSITE-ProRule" id="PRU00433"/>
    </source>
</evidence>
<evidence type="ECO:0000256" key="3">
    <source>
        <dbReference type="ARBA" id="ARBA00022723"/>
    </source>
</evidence>
<dbReference type="PANTHER" id="PTHR33751:SF9">
    <property type="entry name" value="CYTOCHROME C4"/>
    <property type="match status" value="1"/>
</dbReference>
<evidence type="ECO:0000256" key="7">
    <source>
        <dbReference type="SAM" id="SignalP"/>
    </source>
</evidence>
<feature type="chain" id="PRO_5022856735" evidence="7">
    <location>
        <begin position="34"/>
        <end position="234"/>
    </location>
</feature>
<dbReference type="AlphaFoldDB" id="A0A5C0B5V4"/>
<dbReference type="OrthoDB" id="9773456at2"/>
<evidence type="ECO:0000313" key="9">
    <source>
        <dbReference type="EMBL" id="QEI08720.1"/>
    </source>
</evidence>
<feature type="signal peptide" evidence="7">
    <location>
        <begin position="1"/>
        <end position="33"/>
    </location>
</feature>
<dbReference type="GO" id="GO:0009055">
    <property type="term" value="F:electron transfer activity"/>
    <property type="evidence" value="ECO:0007669"/>
    <property type="project" value="InterPro"/>
</dbReference>
<dbReference type="GO" id="GO:0020037">
    <property type="term" value="F:heme binding"/>
    <property type="evidence" value="ECO:0007669"/>
    <property type="project" value="InterPro"/>
</dbReference>
<reference evidence="9 10" key="1">
    <citation type="submission" date="2019-08" db="EMBL/GenBank/DDBJ databases">
        <title>Amphibian skin-associated Pigmentiphaga: genome sequence and occurrence across geography and hosts.</title>
        <authorList>
            <person name="Bletz M.C."/>
            <person name="Bunk B."/>
            <person name="Sproeer C."/>
            <person name="Biwer P."/>
            <person name="Reiter S."/>
            <person name="Rabemananjara F.C.E."/>
            <person name="Schulz S."/>
            <person name="Overmann J."/>
            <person name="Vences M."/>
        </authorList>
    </citation>
    <scope>NUCLEOTIDE SEQUENCE [LARGE SCALE GENOMIC DNA]</scope>
    <source>
        <strain evidence="9 10">Mada1488</strain>
    </source>
</reference>
<evidence type="ECO:0000313" key="10">
    <source>
        <dbReference type="Proteomes" id="UP000325161"/>
    </source>
</evidence>
<dbReference type="Pfam" id="PF00034">
    <property type="entry name" value="Cytochrom_C"/>
    <property type="match status" value="2"/>
</dbReference>
<keyword evidence="5 6" id="KW-0408">Iron</keyword>
<keyword evidence="1" id="KW-0813">Transport</keyword>
<evidence type="ECO:0000259" key="8">
    <source>
        <dbReference type="PROSITE" id="PS51007"/>
    </source>
</evidence>
<dbReference type="PANTHER" id="PTHR33751">
    <property type="entry name" value="CBB3-TYPE CYTOCHROME C OXIDASE SUBUNIT FIXP"/>
    <property type="match status" value="1"/>
</dbReference>
<dbReference type="PRINTS" id="PR00605">
    <property type="entry name" value="CYTCHROMECIC"/>
</dbReference>
<accession>A0A5C0B5V4</accession>
<dbReference type="SUPFAM" id="SSF46626">
    <property type="entry name" value="Cytochrome c"/>
    <property type="match status" value="2"/>
</dbReference>
<evidence type="ECO:0000256" key="2">
    <source>
        <dbReference type="ARBA" id="ARBA00022617"/>
    </source>
</evidence>
<keyword evidence="2 6" id="KW-0349">Heme</keyword>
<dbReference type="RefSeq" id="WP_148818191.1">
    <property type="nucleotide sequence ID" value="NZ_CP043046.1"/>
</dbReference>
<evidence type="ECO:0000256" key="1">
    <source>
        <dbReference type="ARBA" id="ARBA00022448"/>
    </source>
</evidence>
<keyword evidence="10" id="KW-1185">Reference proteome</keyword>
<evidence type="ECO:0000256" key="4">
    <source>
        <dbReference type="ARBA" id="ARBA00022982"/>
    </source>
</evidence>
<organism evidence="9 10">
    <name type="scientific">Pigmentiphaga aceris</name>
    <dbReference type="NCBI Taxonomy" id="1940612"/>
    <lineage>
        <taxon>Bacteria</taxon>
        <taxon>Pseudomonadati</taxon>
        <taxon>Pseudomonadota</taxon>
        <taxon>Betaproteobacteria</taxon>
        <taxon>Burkholderiales</taxon>
        <taxon>Alcaligenaceae</taxon>
        <taxon>Pigmentiphaga</taxon>
    </lineage>
</organism>
<keyword evidence="7" id="KW-0732">Signal</keyword>
<keyword evidence="3 6" id="KW-0479">Metal-binding</keyword>